<keyword evidence="1" id="KW-0812">Transmembrane</keyword>
<feature type="transmembrane region" description="Helical" evidence="1">
    <location>
        <begin position="229"/>
        <end position="255"/>
    </location>
</feature>
<gene>
    <name evidence="2" type="ORF">CHGG_09324</name>
</gene>
<keyword evidence="1" id="KW-1133">Transmembrane helix</keyword>
<protein>
    <submittedName>
        <fullName evidence="2">Uncharacterized protein</fullName>
    </submittedName>
</protein>
<dbReference type="RefSeq" id="XP_001227251.1">
    <property type="nucleotide sequence ID" value="XM_001227250.1"/>
</dbReference>
<dbReference type="EMBL" id="CH408034">
    <property type="protein sequence ID" value="EAQ85310.1"/>
    <property type="molecule type" value="Genomic_DNA"/>
</dbReference>
<dbReference type="OrthoDB" id="440424at2759"/>
<organism evidence="2 3">
    <name type="scientific">Chaetomium globosum (strain ATCC 6205 / CBS 148.51 / DSM 1962 / NBRC 6347 / NRRL 1970)</name>
    <name type="common">Soil fungus</name>
    <dbReference type="NCBI Taxonomy" id="306901"/>
    <lineage>
        <taxon>Eukaryota</taxon>
        <taxon>Fungi</taxon>
        <taxon>Dikarya</taxon>
        <taxon>Ascomycota</taxon>
        <taxon>Pezizomycotina</taxon>
        <taxon>Sordariomycetes</taxon>
        <taxon>Sordariomycetidae</taxon>
        <taxon>Sordariales</taxon>
        <taxon>Chaetomiaceae</taxon>
        <taxon>Chaetomium</taxon>
    </lineage>
</organism>
<accession>Q2GRT0</accession>
<reference evidence="3" key="1">
    <citation type="journal article" date="2015" name="Genome Announc.">
        <title>Draft genome sequence of the cellulolytic fungus Chaetomium globosum.</title>
        <authorList>
            <person name="Cuomo C.A."/>
            <person name="Untereiner W.A."/>
            <person name="Ma L.-J."/>
            <person name="Grabherr M."/>
            <person name="Birren B.W."/>
        </authorList>
    </citation>
    <scope>NUCLEOTIDE SEQUENCE [LARGE SCALE GENOMIC DNA]</scope>
    <source>
        <strain evidence="3">ATCC 6205 / CBS 148.51 / DSM 1962 / NBRC 6347 / NRRL 1970</strain>
    </source>
</reference>
<dbReference type="GeneID" id="4395662"/>
<evidence type="ECO:0000313" key="3">
    <source>
        <dbReference type="Proteomes" id="UP000001056"/>
    </source>
</evidence>
<keyword evidence="1" id="KW-0472">Membrane</keyword>
<feature type="transmembrane region" description="Helical" evidence="1">
    <location>
        <begin position="190"/>
        <end position="209"/>
    </location>
</feature>
<keyword evidence="3" id="KW-1185">Reference proteome</keyword>
<evidence type="ECO:0000256" key="1">
    <source>
        <dbReference type="SAM" id="Phobius"/>
    </source>
</evidence>
<dbReference type="HOGENOM" id="CLU_1069577_0_0_1"/>
<dbReference type="InParanoid" id="Q2GRT0"/>
<evidence type="ECO:0000313" key="2">
    <source>
        <dbReference type="EMBL" id="EAQ85310.1"/>
    </source>
</evidence>
<dbReference type="AlphaFoldDB" id="Q2GRT0"/>
<dbReference type="VEuPathDB" id="FungiDB:CHGG_09324"/>
<dbReference type="Proteomes" id="UP000001056">
    <property type="component" value="Unassembled WGS sequence"/>
</dbReference>
<sequence length="260" mass="24534">MDAFRFIQDAVPFAQAALKTVEQAAAPALENLGASAAGLAQGAADAVAQAAPIAHAAIQSTGEAIAPALKVAAEQGVPFAHGVVQSAGEAIAPAFKIAAEQGVPFAHNAVQSVGEAIAPALQIAAEAGANGYTFAAANPAAVACGAVALGGLAIVAAPGILTGPALSAAGFTPLGPGAGRSFPLDRVKKGVTLTCLLLVVGTIAAMVQTPNVVAGGVFATLQSAGMGGYGAAVVAAAGQAVGGTVAAAGGAGVVLSNMAA</sequence>
<name>Q2GRT0_CHAGB</name>
<proteinExistence type="predicted"/>